<dbReference type="AlphaFoldDB" id="A0A3M0GEG9"/>
<dbReference type="Pfam" id="PF11751">
    <property type="entry name" value="PorP_SprF"/>
    <property type="match status" value="1"/>
</dbReference>
<dbReference type="InterPro" id="IPR019861">
    <property type="entry name" value="PorP/SprF_Bacteroidetes"/>
</dbReference>
<feature type="signal peptide" evidence="1">
    <location>
        <begin position="1"/>
        <end position="20"/>
    </location>
</feature>
<accession>A0A3M0GEG9</accession>
<evidence type="ECO:0000313" key="2">
    <source>
        <dbReference type="EMBL" id="RMB63501.1"/>
    </source>
</evidence>
<dbReference type="NCBIfam" id="TIGR03519">
    <property type="entry name" value="T9SS_PorP_fam"/>
    <property type="match status" value="1"/>
</dbReference>
<comment type="caution">
    <text evidence="2">The sequence shown here is derived from an EMBL/GenBank/DDBJ whole genome shotgun (WGS) entry which is preliminary data.</text>
</comment>
<keyword evidence="3" id="KW-1185">Reference proteome</keyword>
<name>A0A3M0GEG9_9FLAO</name>
<reference evidence="2 3" key="1">
    <citation type="submission" date="2018-10" db="EMBL/GenBank/DDBJ databases">
        <title>Dokdonia luteus sp. nov., isolated from sea water.</title>
        <authorList>
            <person name="Zhou L.Y."/>
            <person name="Du Z.J."/>
        </authorList>
    </citation>
    <scope>NUCLEOTIDE SEQUENCE [LARGE SCALE GENOMIC DNA]</scope>
    <source>
        <strain evidence="2 3">SH27</strain>
    </source>
</reference>
<keyword evidence="1" id="KW-0732">Signal</keyword>
<dbReference type="OrthoDB" id="1114455at2"/>
<proteinExistence type="predicted"/>
<evidence type="ECO:0000256" key="1">
    <source>
        <dbReference type="SAM" id="SignalP"/>
    </source>
</evidence>
<organism evidence="2 3">
    <name type="scientific">Dokdonia sinensis</name>
    <dbReference type="NCBI Taxonomy" id="2479847"/>
    <lineage>
        <taxon>Bacteria</taxon>
        <taxon>Pseudomonadati</taxon>
        <taxon>Bacteroidota</taxon>
        <taxon>Flavobacteriia</taxon>
        <taxon>Flavobacteriales</taxon>
        <taxon>Flavobacteriaceae</taxon>
        <taxon>Dokdonia</taxon>
    </lineage>
</organism>
<gene>
    <name evidence="2" type="ORF">EAX61_03695</name>
</gene>
<dbReference type="Proteomes" id="UP000281985">
    <property type="component" value="Unassembled WGS sequence"/>
</dbReference>
<sequence>MKVKSLFIFLLMLFSAFAKAQQDPQYTQYMYNLSVINPAYAGSKEVLNLGVLHRNQWTGFDGAPVTSSLFLHTPWGEKQGIGLSVITEEIGPVEETNLYADYSYTIEIADGHKLAFGLKAGATLHEVGLIDLDLNSQNDQAFSSNSSEAFFNFGAGAFYYTDNYYVSLSIPNLIKSEHLDVNGVAYGNEVSHFFLAGGYVFDLSSEVKLKPSVFVKSAFNAPISYDLNLNAKFYNRFEIGASYRLDDSFSGLVNVDVFPWMQAGFAYDRVVSEIRAVAPSSYEAFLIFNIEFKKRRILNPRFF</sequence>
<evidence type="ECO:0000313" key="3">
    <source>
        <dbReference type="Proteomes" id="UP000281985"/>
    </source>
</evidence>
<feature type="chain" id="PRO_5018000464" evidence="1">
    <location>
        <begin position="21"/>
        <end position="303"/>
    </location>
</feature>
<dbReference type="RefSeq" id="WP_121916304.1">
    <property type="nucleotide sequence ID" value="NZ_REFV01000002.1"/>
</dbReference>
<dbReference type="EMBL" id="REFV01000002">
    <property type="protein sequence ID" value="RMB63501.1"/>
    <property type="molecule type" value="Genomic_DNA"/>
</dbReference>
<protein>
    <submittedName>
        <fullName evidence="2">Type IX secretion system membrane protein PorP/SprF</fullName>
    </submittedName>
</protein>